<feature type="compositionally biased region" description="Low complexity" evidence="1">
    <location>
        <begin position="110"/>
        <end position="130"/>
    </location>
</feature>
<reference evidence="3 4" key="1">
    <citation type="submission" date="2016-10" db="EMBL/GenBank/DDBJ databases">
        <authorList>
            <person name="de Groot N.N."/>
        </authorList>
    </citation>
    <scope>NUCLEOTIDE SEQUENCE [LARGE SCALE GENOMIC DNA]</scope>
    <source>
        <strain evidence="3 4">DSM 10495</strain>
    </source>
</reference>
<feature type="compositionally biased region" description="Basic and acidic residues" evidence="1">
    <location>
        <begin position="70"/>
        <end position="97"/>
    </location>
</feature>
<sequence>MPKLFGLHNLYGALAAVLVGTLLSLLKADGLMQLLFVVVAYIGGSIVAHDVLKKRRAAHEPAASAEEDPEPRFHHFDSRSLDRIQEERALSDRREADAAGLQSTPPAPVTPVAEPAAPAPHASASDEPAPQHFDARALERIERERQATERRDT</sequence>
<gene>
    <name evidence="3" type="ORF">SAMN04489745_0552</name>
</gene>
<feature type="transmembrane region" description="Helical" evidence="2">
    <location>
        <begin position="7"/>
        <end position="26"/>
    </location>
</feature>
<keyword evidence="4" id="KW-1185">Reference proteome</keyword>
<name>A0A1H4K921_9MICC</name>
<dbReference type="EMBL" id="FNSN01000003">
    <property type="protein sequence ID" value="SEB55034.1"/>
    <property type="molecule type" value="Genomic_DNA"/>
</dbReference>
<keyword evidence="2" id="KW-1133">Transmembrane helix</keyword>
<feature type="region of interest" description="Disordered" evidence="1">
    <location>
        <begin position="56"/>
        <end position="153"/>
    </location>
</feature>
<dbReference type="AlphaFoldDB" id="A0A1H4K921"/>
<dbReference type="STRING" id="156980.SAMN04489745_0552"/>
<evidence type="ECO:0000313" key="3">
    <source>
        <dbReference type="EMBL" id="SEB55034.1"/>
    </source>
</evidence>
<organism evidence="3 4">
    <name type="scientific">Arthrobacter woluwensis</name>
    <dbReference type="NCBI Taxonomy" id="156980"/>
    <lineage>
        <taxon>Bacteria</taxon>
        <taxon>Bacillati</taxon>
        <taxon>Actinomycetota</taxon>
        <taxon>Actinomycetes</taxon>
        <taxon>Micrococcales</taxon>
        <taxon>Micrococcaceae</taxon>
        <taxon>Arthrobacter</taxon>
    </lineage>
</organism>
<keyword evidence="2" id="KW-0812">Transmembrane</keyword>
<accession>A0A1H4K921</accession>
<evidence type="ECO:0000313" key="4">
    <source>
        <dbReference type="Proteomes" id="UP000182652"/>
    </source>
</evidence>
<protein>
    <submittedName>
        <fullName evidence="3">Uncharacterized protein</fullName>
    </submittedName>
</protein>
<dbReference type="RefSeq" id="WP_066213725.1">
    <property type="nucleotide sequence ID" value="NZ_FNSN01000003.1"/>
</dbReference>
<proteinExistence type="predicted"/>
<feature type="transmembrane region" description="Helical" evidence="2">
    <location>
        <begin position="32"/>
        <end position="52"/>
    </location>
</feature>
<keyword evidence="2" id="KW-0472">Membrane</keyword>
<dbReference type="Proteomes" id="UP000182652">
    <property type="component" value="Unassembled WGS sequence"/>
</dbReference>
<evidence type="ECO:0000256" key="2">
    <source>
        <dbReference type="SAM" id="Phobius"/>
    </source>
</evidence>
<evidence type="ECO:0000256" key="1">
    <source>
        <dbReference type="SAM" id="MobiDB-lite"/>
    </source>
</evidence>
<feature type="compositionally biased region" description="Basic and acidic residues" evidence="1">
    <location>
        <begin position="133"/>
        <end position="153"/>
    </location>
</feature>